<keyword evidence="6" id="KW-0283">Flagellar rotation</keyword>
<keyword evidence="12" id="KW-1185">Reference proteome</keyword>
<protein>
    <submittedName>
        <fullName evidence="11">Flagellar motor protein PomA</fullName>
    </submittedName>
</protein>
<dbReference type="EMBL" id="JBHRXZ010000024">
    <property type="protein sequence ID" value="MFC3608968.1"/>
    <property type="molecule type" value="Genomic_DNA"/>
</dbReference>
<comment type="similarity">
    <text evidence="2">Belongs to the MotA family.</text>
</comment>
<evidence type="ECO:0000313" key="12">
    <source>
        <dbReference type="Proteomes" id="UP001595630"/>
    </source>
</evidence>
<keyword evidence="3" id="KW-0813">Transport</keyword>
<evidence type="ECO:0000256" key="3">
    <source>
        <dbReference type="ARBA" id="ARBA00022448"/>
    </source>
</evidence>
<accession>A0ABV7T7X6</accession>
<feature type="domain" description="MotA/TolQ/ExbB proton channel" evidence="10">
    <location>
        <begin position="98"/>
        <end position="212"/>
    </location>
</feature>
<evidence type="ECO:0000313" key="11">
    <source>
        <dbReference type="EMBL" id="MFC3608968.1"/>
    </source>
</evidence>
<dbReference type="InterPro" id="IPR002898">
    <property type="entry name" value="MotA_ExbB_proton_chnl"/>
</dbReference>
<evidence type="ECO:0000256" key="8">
    <source>
        <dbReference type="ARBA" id="ARBA00023136"/>
    </source>
</evidence>
<dbReference type="InterPro" id="IPR047055">
    <property type="entry name" value="MotA-like"/>
</dbReference>
<feature type="transmembrane region" description="Helical" evidence="9">
    <location>
        <begin position="138"/>
        <end position="163"/>
    </location>
</feature>
<gene>
    <name evidence="11" type="primary">pomA</name>
    <name evidence="11" type="ORF">ACFOMF_14385</name>
</gene>
<feature type="transmembrane region" description="Helical" evidence="9">
    <location>
        <begin position="36"/>
        <end position="59"/>
    </location>
</feature>
<evidence type="ECO:0000256" key="9">
    <source>
        <dbReference type="SAM" id="Phobius"/>
    </source>
</evidence>
<keyword evidence="11" id="KW-0966">Cell projection</keyword>
<dbReference type="RefSeq" id="WP_386366077.1">
    <property type="nucleotide sequence ID" value="NZ_JBHRXZ010000024.1"/>
</dbReference>
<evidence type="ECO:0000256" key="7">
    <source>
        <dbReference type="ARBA" id="ARBA00022989"/>
    </source>
</evidence>
<keyword evidence="11" id="KW-0969">Cilium</keyword>
<comment type="caution">
    <text evidence="11">The sequence shown here is derived from an EMBL/GenBank/DDBJ whole genome shotgun (WGS) entry which is preliminary data.</text>
</comment>
<keyword evidence="8 9" id="KW-0472">Membrane</keyword>
<evidence type="ECO:0000256" key="5">
    <source>
        <dbReference type="ARBA" id="ARBA00022692"/>
    </source>
</evidence>
<evidence type="ECO:0000256" key="2">
    <source>
        <dbReference type="ARBA" id="ARBA00008038"/>
    </source>
</evidence>
<keyword evidence="11" id="KW-0282">Flagellum</keyword>
<dbReference type="PANTHER" id="PTHR30433:SF2">
    <property type="entry name" value="MOTILITY PROTEIN A"/>
    <property type="match status" value="1"/>
</dbReference>
<keyword evidence="7 9" id="KW-1133">Transmembrane helix</keyword>
<dbReference type="Pfam" id="PF01618">
    <property type="entry name" value="MotA_ExbB"/>
    <property type="match status" value="1"/>
</dbReference>
<evidence type="ECO:0000259" key="10">
    <source>
        <dbReference type="Pfam" id="PF01618"/>
    </source>
</evidence>
<keyword evidence="4" id="KW-1003">Cell membrane</keyword>
<name>A0ABV7T7X6_9GAMM</name>
<dbReference type="NCBIfam" id="NF006527">
    <property type="entry name" value="PRK08990.1"/>
    <property type="match status" value="1"/>
</dbReference>
<evidence type="ECO:0000256" key="6">
    <source>
        <dbReference type="ARBA" id="ARBA00022779"/>
    </source>
</evidence>
<organism evidence="11 12">
    <name type="scientific">Stutzerimonas tarimensis</name>
    <dbReference type="NCBI Taxonomy" id="1507735"/>
    <lineage>
        <taxon>Bacteria</taxon>
        <taxon>Pseudomonadati</taxon>
        <taxon>Pseudomonadota</taxon>
        <taxon>Gammaproteobacteria</taxon>
        <taxon>Pseudomonadales</taxon>
        <taxon>Pseudomonadaceae</taxon>
        <taxon>Stutzerimonas</taxon>
    </lineage>
</organism>
<reference evidence="12" key="1">
    <citation type="journal article" date="2019" name="Int. J. Syst. Evol. Microbiol.">
        <title>The Global Catalogue of Microorganisms (GCM) 10K type strain sequencing project: providing services to taxonomists for standard genome sequencing and annotation.</title>
        <authorList>
            <consortium name="The Broad Institute Genomics Platform"/>
            <consortium name="The Broad Institute Genome Sequencing Center for Infectious Disease"/>
            <person name="Wu L."/>
            <person name="Ma J."/>
        </authorList>
    </citation>
    <scope>NUCLEOTIDE SEQUENCE [LARGE SCALE GENOMIC DNA]</scope>
    <source>
        <strain evidence="12">KCTC 42447</strain>
    </source>
</reference>
<proteinExistence type="inferred from homology"/>
<dbReference type="Proteomes" id="UP001595630">
    <property type="component" value="Unassembled WGS sequence"/>
</dbReference>
<comment type="subcellular location">
    <subcellularLocation>
        <location evidence="1">Cell membrane</location>
        <topology evidence="1">Multi-pass membrane protein</topology>
    </subcellularLocation>
</comment>
<dbReference type="InterPro" id="IPR000540">
    <property type="entry name" value="Flag_MotA_CS"/>
</dbReference>
<sequence length="258" mass="27553">MDIATLIGLLGAIGIITAAILLGASSDTFVNAPSLLIVLGGSLFVVLAKFSLAQFIGAIKVAGRAFFFRLPDTEATINELIELSNVARKQGLLALEDKEISSPFLKTGIQLLIDGHPQETVRSILEKERLMTLDRNRWGAKIFTALGDVGPAMGMIGTLIGLVQMLSNMEDPKAIGPAMAVALLTTLYGAMLATMICIPIADKLNLRMTEEARMQALWIDAVLAIQEGINPRVIEQLLGSYLPPDKREKAGAAAAEQA</sequence>
<dbReference type="PROSITE" id="PS01307">
    <property type="entry name" value="MOTA"/>
    <property type="match status" value="1"/>
</dbReference>
<evidence type="ECO:0000256" key="1">
    <source>
        <dbReference type="ARBA" id="ARBA00004651"/>
    </source>
</evidence>
<feature type="transmembrane region" description="Helical" evidence="9">
    <location>
        <begin position="175"/>
        <end position="198"/>
    </location>
</feature>
<evidence type="ECO:0000256" key="4">
    <source>
        <dbReference type="ARBA" id="ARBA00022475"/>
    </source>
</evidence>
<dbReference type="PANTHER" id="PTHR30433">
    <property type="entry name" value="CHEMOTAXIS PROTEIN MOTA"/>
    <property type="match status" value="1"/>
</dbReference>
<keyword evidence="5 9" id="KW-0812">Transmembrane</keyword>